<dbReference type="PROSITE" id="PS00764">
    <property type="entry name" value="ENDONUCLEASE_III_1"/>
    <property type="match status" value="1"/>
</dbReference>
<dbReference type="EC" id="4.2.99.18" evidence="12"/>
<dbReference type="GO" id="GO:0046872">
    <property type="term" value="F:metal ion binding"/>
    <property type="evidence" value="ECO:0007669"/>
    <property type="project" value="UniProtKB-KW"/>
</dbReference>
<evidence type="ECO:0000313" key="14">
    <source>
        <dbReference type="EMBL" id="MBB5183484.1"/>
    </source>
</evidence>
<dbReference type="GO" id="GO:0019104">
    <property type="term" value="F:DNA N-glycosylase activity"/>
    <property type="evidence" value="ECO:0007669"/>
    <property type="project" value="UniProtKB-UniRule"/>
</dbReference>
<dbReference type="Pfam" id="PF00633">
    <property type="entry name" value="HHH"/>
    <property type="match status" value="1"/>
</dbReference>
<comment type="cofactor">
    <cofactor evidence="12">
        <name>[4Fe-4S] cluster</name>
        <dbReference type="ChEBI" id="CHEBI:49883"/>
    </cofactor>
    <text evidence="12">Binds 1 [4Fe-4S] cluster.</text>
</comment>
<dbReference type="Pfam" id="PF00730">
    <property type="entry name" value="HhH-GPD"/>
    <property type="match status" value="1"/>
</dbReference>
<comment type="catalytic activity">
    <reaction evidence="12">
        <text>2'-deoxyribonucleotide-(2'-deoxyribose 5'-phosphate)-2'-deoxyribonucleotide-DNA = a 3'-end 2'-deoxyribonucleotide-(2,3-dehydro-2,3-deoxyribose 5'-phosphate)-DNA + a 5'-end 5'-phospho-2'-deoxyribonucleoside-DNA + H(+)</text>
        <dbReference type="Rhea" id="RHEA:66592"/>
        <dbReference type="Rhea" id="RHEA-COMP:13180"/>
        <dbReference type="Rhea" id="RHEA-COMP:16897"/>
        <dbReference type="Rhea" id="RHEA-COMP:17067"/>
        <dbReference type="ChEBI" id="CHEBI:15378"/>
        <dbReference type="ChEBI" id="CHEBI:136412"/>
        <dbReference type="ChEBI" id="CHEBI:157695"/>
        <dbReference type="ChEBI" id="CHEBI:167181"/>
        <dbReference type="EC" id="4.2.99.18"/>
    </reaction>
</comment>
<evidence type="ECO:0000256" key="2">
    <source>
        <dbReference type="ARBA" id="ARBA00022485"/>
    </source>
</evidence>
<dbReference type="PANTHER" id="PTHR10359">
    <property type="entry name" value="A/G-SPECIFIC ADENINE GLYCOSYLASE/ENDONUCLEASE III"/>
    <property type="match status" value="1"/>
</dbReference>
<dbReference type="NCBIfam" id="TIGR01083">
    <property type="entry name" value="nth"/>
    <property type="match status" value="1"/>
</dbReference>
<keyword evidence="4 12" id="KW-0227">DNA damage</keyword>
<dbReference type="GO" id="GO:0003677">
    <property type="term" value="F:DNA binding"/>
    <property type="evidence" value="ECO:0007669"/>
    <property type="project" value="UniProtKB-UniRule"/>
</dbReference>
<comment type="similarity">
    <text evidence="1 12">Belongs to the Nth/MutY family.</text>
</comment>
<organism evidence="14 15">
    <name type="scientific">Catenisphaera adipataccumulans</name>
    <dbReference type="NCBI Taxonomy" id="700500"/>
    <lineage>
        <taxon>Bacteria</taxon>
        <taxon>Bacillati</taxon>
        <taxon>Bacillota</taxon>
        <taxon>Erysipelotrichia</taxon>
        <taxon>Erysipelotrichales</taxon>
        <taxon>Erysipelotrichaceae</taxon>
        <taxon>Catenisphaera</taxon>
    </lineage>
</organism>
<dbReference type="HAMAP" id="MF_00942">
    <property type="entry name" value="Nth"/>
    <property type="match status" value="1"/>
</dbReference>
<dbReference type="EMBL" id="JACHHK010000005">
    <property type="protein sequence ID" value="MBB5183484.1"/>
    <property type="molecule type" value="Genomic_DNA"/>
</dbReference>
<evidence type="ECO:0000256" key="3">
    <source>
        <dbReference type="ARBA" id="ARBA00022723"/>
    </source>
</evidence>
<dbReference type="InterPro" id="IPR004036">
    <property type="entry name" value="Endonuclease-III-like_CS2"/>
</dbReference>
<dbReference type="InterPro" id="IPR003651">
    <property type="entry name" value="Endonuclease3_FeS-loop_motif"/>
</dbReference>
<dbReference type="PIRSF" id="PIRSF001435">
    <property type="entry name" value="Nth"/>
    <property type="match status" value="1"/>
</dbReference>
<feature type="binding site" evidence="12">
    <location>
        <position position="192"/>
    </location>
    <ligand>
        <name>[4Fe-4S] cluster</name>
        <dbReference type="ChEBI" id="CHEBI:49883"/>
    </ligand>
</feature>
<keyword evidence="9 12" id="KW-0234">DNA repair</keyword>
<comment type="caution">
    <text evidence="14">The sequence shown here is derived from an EMBL/GenBank/DDBJ whole genome shotgun (WGS) entry which is preliminary data.</text>
</comment>
<evidence type="ECO:0000256" key="12">
    <source>
        <dbReference type="HAMAP-Rule" id="MF_00942"/>
    </source>
</evidence>
<accession>A0A7W8CZZ5</accession>
<dbReference type="InterPro" id="IPR023170">
    <property type="entry name" value="HhH_base_excis_C"/>
</dbReference>
<dbReference type="SUPFAM" id="SSF48150">
    <property type="entry name" value="DNA-glycosylase"/>
    <property type="match status" value="1"/>
</dbReference>
<keyword evidence="6 12" id="KW-0408">Iron</keyword>
<dbReference type="FunFam" id="1.10.340.30:FF:000001">
    <property type="entry name" value="Endonuclease III"/>
    <property type="match status" value="1"/>
</dbReference>
<evidence type="ECO:0000256" key="8">
    <source>
        <dbReference type="ARBA" id="ARBA00023125"/>
    </source>
</evidence>
<dbReference type="FunFam" id="1.10.1670.10:FF:000001">
    <property type="entry name" value="Endonuclease III"/>
    <property type="match status" value="1"/>
</dbReference>
<keyword evidence="14" id="KW-0540">Nuclease</keyword>
<feature type="binding site" evidence="12">
    <location>
        <position position="195"/>
    </location>
    <ligand>
        <name>[4Fe-4S] cluster</name>
        <dbReference type="ChEBI" id="CHEBI:49883"/>
    </ligand>
</feature>
<proteinExistence type="inferred from homology"/>
<keyword evidence="2 12" id="KW-0004">4Fe-4S</keyword>
<dbReference type="InterPro" id="IPR000445">
    <property type="entry name" value="HhH_motif"/>
</dbReference>
<dbReference type="InterPro" id="IPR004035">
    <property type="entry name" value="Endouclease-III_FeS-bd_BS"/>
</dbReference>
<keyword evidence="3 12" id="KW-0479">Metal-binding</keyword>
<dbReference type="Gene3D" id="1.10.1670.10">
    <property type="entry name" value="Helix-hairpin-Helix base-excision DNA repair enzymes (C-terminal)"/>
    <property type="match status" value="1"/>
</dbReference>
<dbReference type="InterPro" id="IPR005759">
    <property type="entry name" value="Nth"/>
</dbReference>
<dbReference type="GO" id="GO:0140078">
    <property type="term" value="F:class I DNA-(apurinic or apyrimidinic site) endonuclease activity"/>
    <property type="evidence" value="ECO:0007669"/>
    <property type="project" value="UniProtKB-EC"/>
</dbReference>
<evidence type="ECO:0000256" key="7">
    <source>
        <dbReference type="ARBA" id="ARBA00023014"/>
    </source>
</evidence>
<feature type="binding site" evidence="12">
    <location>
        <position position="201"/>
    </location>
    <ligand>
        <name>[4Fe-4S] cluster</name>
        <dbReference type="ChEBI" id="CHEBI:49883"/>
    </ligand>
</feature>
<evidence type="ECO:0000256" key="4">
    <source>
        <dbReference type="ARBA" id="ARBA00022763"/>
    </source>
</evidence>
<dbReference type="Gene3D" id="1.10.340.30">
    <property type="entry name" value="Hypothetical protein, domain 2"/>
    <property type="match status" value="1"/>
</dbReference>
<keyword evidence="8 12" id="KW-0238">DNA-binding</keyword>
<dbReference type="SMART" id="SM00478">
    <property type="entry name" value="ENDO3c"/>
    <property type="match status" value="1"/>
</dbReference>
<evidence type="ECO:0000256" key="9">
    <source>
        <dbReference type="ARBA" id="ARBA00023204"/>
    </source>
</evidence>
<evidence type="ECO:0000256" key="11">
    <source>
        <dbReference type="ARBA" id="ARBA00023295"/>
    </source>
</evidence>
<dbReference type="CDD" id="cd00056">
    <property type="entry name" value="ENDO3c"/>
    <property type="match status" value="1"/>
</dbReference>
<evidence type="ECO:0000256" key="6">
    <source>
        <dbReference type="ARBA" id="ARBA00023004"/>
    </source>
</evidence>
<keyword evidence="7 12" id="KW-0411">Iron-sulfur</keyword>
<dbReference type="AlphaFoldDB" id="A0A7W8CZZ5"/>
<protein>
    <recommendedName>
        <fullName evidence="12">Endonuclease III</fullName>
        <ecNumber evidence="12">4.2.99.18</ecNumber>
    </recommendedName>
    <alternativeName>
        <fullName evidence="12">DNA-(apurinic or apyrimidinic site) lyase</fullName>
    </alternativeName>
</protein>
<dbReference type="PANTHER" id="PTHR10359:SF18">
    <property type="entry name" value="ENDONUCLEASE III"/>
    <property type="match status" value="1"/>
</dbReference>
<comment type="function">
    <text evidence="12">DNA repair enzyme that has both DNA N-glycosylase activity and AP-lyase activity. The DNA N-glycosylase activity releases various damaged pyrimidines from DNA by cleaving the N-glycosidic bond, leaving an AP (apurinic/apyrimidinic) site. The AP-lyase activity cleaves the phosphodiester bond 3' to the AP site by a beta-elimination, leaving a 3'-terminal unsaturated sugar and a product with a terminal 5'-phosphate.</text>
</comment>
<dbReference type="Proteomes" id="UP000539953">
    <property type="component" value="Unassembled WGS sequence"/>
</dbReference>
<feature type="binding site" evidence="12">
    <location>
        <position position="185"/>
    </location>
    <ligand>
        <name>[4Fe-4S] cluster</name>
        <dbReference type="ChEBI" id="CHEBI:49883"/>
    </ligand>
</feature>
<dbReference type="PROSITE" id="PS01155">
    <property type="entry name" value="ENDONUCLEASE_III_2"/>
    <property type="match status" value="1"/>
</dbReference>
<keyword evidence="5 12" id="KW-0378">Hydrolase</keyword>
<evidence type="ECO:0000256" key="10">
    <source>
        <dbReference type="ARBA" id="ARBA00023239"/>
    </source>
</evidence>
<keyword evidence="11 12" id="KW-0326">Glycosidase</keyword>
<evidence type="ECO:0000313" key="15">
    <source>
        <dbReference type="Proteomes" id="UP000539953"/>
    </source>
</evidence>
<gene>
    <name evidence="12" type="primary">nth</name>
    <name evidence="14" type="ORF">HNQ47_001506</name>
</gene>
<evidence type="ECO:0000259" key="13">
    <source>
        <dbReference type="SMART" id="SM00478"/>
    </source>
</evidence>
<sequence length="213" mass="24247">MNANEIVDEMEKLFPHARCELNHETPYQLLAAVVLSAQTTDASVNRVTPALFAAYPDAAAMAEADVNDIAHYIHSIGLYRNKARSLKAMSRALMERYNGEVPSSFNDLESLPGVGRKTANVVRSVAFDIPSFAVDTHVERVSKRLGLAKPEDDVRKVEEKLKRKIDRDRWNQAHHDFIFFGRYQCTARNPKCEDCPFADFCKKEKLEAYKKKR</sequence>
<dbReference type="GO" id="GO:0051539">
    <property type="term" value="F:4 iron, 4 sulfur cluster binding"/>
    <property type="evidence" value="ECO:0007669"/>
    <property type="project" value="UniProtKB-UniRule"/>
</dbReference>
<dbReference type="Pfam" id="PF10576">
    <property type="entry name" value="EndIII_4Fe-2S"/>
    <property type="match status" value="1"/>
</dbReference>
<evidence type="ECO:0000256" key="1">
    <source>
        <dbReference type="ARBA" id="ARBA00008343"/>
    </source>
</evidence>
<reference evidence="14 15" key="1">
    <citation type="submission" date="2020-08" db="EMBL/GenBank/DDBJ databases">
        <title>Genomic Encyclopedia of Type Strains, Phase IV (KMG-IV): sequencing the most valuable type-strain genomes for metagenomic binning, comparative biology and taxonomic classification.</title>
        <authorList>
            <person name="Goeker M."/>
        </authorList>
    </citation>
    <scope>NUCLEOTIDE SEQUENCE [LARGE SCALE GENOMIC DNA]</scope>
    <source>
        <strain evidence="14 15">DSM 25799</strain>
    </source>
</reference>
<keyword evidence="14" id="KW-0255">Endonuclease</keyword>
<keyword evidence="15" id="KW-1185">Reference proteome</keyword>
<keyword evidence="10 12" id="KW-0456">Lyase</keyword>
<dbReference type="RefSeq" id="WP_183328775.1">
    <property type="nucleotide sequence ID" value="NZ_JACHHK010000005.1"/>
</dbReference>
<dbReference type="InterPro" id="IPR011257">
    <property type="entry name" value="DNA_glycosylase"/>
</dbReference>
<dbReference type="InterPro" id="IPR003265">
    <property type="entry name" value="HhH-GPD_domain"/>
</dbReference>
<evidence type="ECO:0000256" key="5">
    <source>
        <dbReference type="ARBA" id="ARBA00022801"/>
    </source>
</evidence>
<dbReference type="GO" id="GO:0006285">
    <property type="term" value="P:base-excision repair, AP site formation"/>
    <property type="evidence" value="ECO:0007669"/>
    <property type="project" value="TreeGrafter"/>
</dbReference>
<feature type="domain" description="HhH-GPD" evidence="13">
    <location>
        <begin position="35"/>
        <end position="183"/>
    </location>
</feature>
<name>A0A7W8CZZ5_9FIRM</name>